<sequence>MLPEQQKQLISLIQAAVAQSLPDAQADTAQANVLLERPKVAAHGDVATNVAMQLAKPAKRNPRELAQTIVDALLALPGARDLVESAEIAGPGFINLRVTAAARQAVIATVAEQGEAFGRAPRSGEKILVEFVSANPTGPLHVGHARQAALGDALCRLYDAIGWDVTREFYYNDAGNQIENLAISVQARARGLTTDSPEWPADGYKGDYILDIARDFQAGKTLQASDGEPVTATGNIDSLEDIRAFAVAYLRREQDLDLQAFGLKFDNYYLESSLYTSGRVEATVKALIAGGHTYEEGGALWLRTTELGTGDDKDRVMRKSEGGYTYFVPDVAYHKAKWERGFHRAVNIQGSDHHGTVARVRAGLQALEEGIPKDYPSYVLHKMVKVMRGGQEVKISKRAGSYVTMRDLIDWVGRDAVRYFLIQRRADTEFVFDVDLALSKSDENPVYYIQYAHARICSVINNAGMPAADVAAADASLLTAPSEFALMQRLAEFPHVVALAAQELAPHHIAFWLRDCAADFHGWYNAERVLVDDPALKLARLRLAATTRQVLANGLALLGVSAPERM</sequence>
<evidence type="ECO:0000256" key="3">
    <source>
        <dbReference type="ARBA" id="ARBA00011245"/>
    </source>
</evidence>
<dbReference type="PANTHER" id="PTHR11956:SF5">
    <property type="entry name" value="ARGININE--TRNA LIGASE, CYTOPLASMIC"/>
    <property type="match status" value="1"/>
</dbReference>
<dbReference type="InterPro" id="IPR035684">
    <property type="entry name" value="ArgRS_core"/>
</dbReference>
<dbReference type="GO" id="GO:0005737">
    <property type="term" value="C:cytoplasm"/>
    <property type="evidence" value="ECO:0007669"/>
    <property type="project" value="UniProtKB-SubCell"/>
</dbReference>
<proteinExistence type="inferred from homology"/>
<dbReference type="InterPro" id="IPR008909">
    <property type="entry name" value="DALR_anticod-bd"/>
</dbReference>
<dbReference type="Proteomes" id="UP000187251">
    <property type="component" value="Unassembled WGS sequence"/>
</dbReference>
<comment type="caution">
    <text evidence="15">The sequence shown here is derived from an EMBL/GenBank/DDBJ whole genome shotgun (WGS) entry which is preliminary data.</text>
</comment>
<dbReference type="Pfam" id="PF05746">
    <property type="entry name" value="DALR_1"/>
    <property type="match status" value="1"/>
</dbReference>
<dbReference type="InterPro" id="IPR001412">
    <property type="entry name" value="aa-tRNA-synth_I_CS"/>
</dbReference>
<dbReference type="GO" id="GO:0005524">
    <property type="term" value="F:ATP binding"/>
    <property type="evidence" value="ECO:0007669"/>
    <property type="project" value="UniProtKB-UniRule"/>
</dbReference>
<dbReference type="SUPFAM" id="SSF52374">
    <property type="entry name" value="Nucleotidylyl transferase"/>
    <property type="match status" value="1"/>
</dbReference>
<dbReference type="InterPro" id="IPR036695">
    <property type="entry name" value="Arg-tRNA-synth_N_sf"/>
</dbReference>
<dbReference type="Pfam" id="PF03485">
    <property type="entry name" value="Arg_tRNA_synt_N"/>
    <property type="match status" value="1"/>
</dbReference>
<dbReference type="FunFam" id="1.10.730.10:FF:000008">
    <property type="entry name" value="Arginine--tRNA ligase"/>
    <property type="match status" value="1"/>
</dbReference>
<dbReference type="CDD" id="cd00671">
    <property type="entry name" value="ArgRS_core"/>
    <property type="match status" value="1"/>
</dbReference>
<evidence type="ECO:0000256" key="2">
    <source>
        <dbReference type="ARBA" id="ARBA00005594"/>
    </source>
</evidence>
<dbReference type="HAMAP" id="MF_00123">
    <property type="entry name" value="Arg_tRNA_synth"/>
    <property type="match status" value="1"/>
</dbReference>
<feature type="domain" description="Arginyl tRNA synthetase N-terminal" evidence="14">
    <location>
        <begin position="7"/>
        <end position="98"/>
    </location>
</feature>
<evidence type="ECO:0000256" key="12">
    <source>
        <dbReference type="RuleBase" id="RU363038"/>
    </source>
</evidence>
<evidence type="ECO:0000256" key="10">
    <source>
        <dbReference type="ARBA" id="ARBA00049339"/>
    </source>
</evidence>
<evidence type="ECO:0000256" key="11">
    <source>
        <dbReference type="HAMAP-Rule" id="MF_00123"/>
    </source>
</evidence>
<dbReference type="Pfam" id="PF00750">
    <property type="entry name" value="tRNA-synt_1d"/>
    <property type="match status" value="1"/>
</dbReference>
<evidence type="ECO:0000256" key="1">
    <source>
        <dbReference type="ARBA" id="ARBA00004496"/>
    </source>
</evidence>
<dbReference type="InterPro" id="IPR009080">
    <property type="entry name" value="tRNAsynth_Ia_anticodon-bd"/>
</dbReference>
<dbReference type="SUPFAM" id="SSF47323">
    <property type="entry name" value="Anticodon-binding domain of a subclass of class I aminoacyl-tRNA synthetases"/>
    <property type="match status" value="1"/>
</dbReference>
<dbReference type="NCBIfam" id="TIGR00456">
    <property type="entry name" value="argS"/>
    <property type="match status" value="1"/>
</dbReference>
<dbReference type="EC" id="6.1.1.19" evidence="11"/>
<dbReference type="CDD" id="cd07956">
    <property type="entry name" value="Anticodon_Ia_Arg"/>
    <property type="match status" value="1"/>
</dbReference>
<protein>
    <recommendedName>
        <fullName evidence="11">Arginine--tRNA ligase</fullName>
        <ecNumber evidence="11">6.1.1.19</ecNumber>
    </recommendedName>
    <alternativeName>
        <fullName evidence="11">Arginyl-tRNA synthetase</fullName>
        <shortName evidence="11">ArgRS</shortName>
    </alternativeName>
</protein>
<dbReference type="InterPro" id="IPR001278">
    <property type="entry name" value="Arg-tRNA-ligase"/>
</dbReference>
<comment type="subunit">
    <text evidence="3 11">Monomer.</text>
</comment>
<evidence type="ECO:0000256" key="5">
    <source>
        <dbReference type="ARBA" id="ARBA00022598"/>
    </source>
</evidence>
<dbReference type="SMART" id="SM00836">
    <property type="entry name" value="DALR_1"/>
    <property type="match status" value="1"/>
</dbReference>
<dbReference type="Gene3D" id="3.40.50.620">
    <property type="entry name" value="HUPs"/>
    <property type="match status" value="1"/>
</dbReference>
<dbReference type="GO" id="GO:0004814">
    <property type="term" value="F:arginine-tRNA ligase activity"/>
    <property type="evidence" value="ECO:0007669"/>
    <property type="project" value="UniProtKB-UniRule"/>
</dbReference>
<comment type="subcellular location">
    <subcellularLocation>
        <location evidence="1 11">Cytoplasm</location>
    </subcellularLocation>
</comment>
<dbReference type="FunFam" id="3.40.50.620:FF:000062">
    <property type="entry name" value="Arginine--tRNA ligase"/>
    <property type="match status" value="1"/>
</dbReference>
<dbReference type="SMART" id="SM01016">
    <property type="entry name" value="Arg_tRNA_synt_N"/>
    <property type="match status" value="1"/>
</dbReference>
<dbReference type="RefSeq" id="WP_076408280.1">
    <property type="nucleotide sequence ID" value="NZ_MJMN01000001.1"/>
</dbReference>
<feature type="short sequence motif" description="'HIGH' region" evidence="11">
    <location>
        <begin position="134"/>
        <end position="144"/>
    </location>
</feature>
<evidence type="ECO:0000256" key="7">
    <source>
        <dbReference type="ARBA" id="ARBA00022840"/>
    </source>
</evidence>
<accession>A0A1R1K1R4</accession>
<evidence type="ECO:0000256" key="9">
    <source>
        <dbReference type="ARBA" id="ARBA00023146"/>
    </source>
</evidence>
<gene>
    <name evidence="11" type="primary">argS</name>
    <name evidence="15" type="ORF">BIZ92_03170</name>
</gene>
<organism evidence="15 16">
    <name type="scientific">Alcaligenes xylosoxydans xylosoxydans</name>
    <name type="common">Achromobacter xylosoxidans</name>
    <dbReference type="NCBI Taxonomy" id="85698"/>
    <lineage>
        <taxon>Bacteria</taxon>
        <taxon>Pseudomonadati</taxon>
        <taxon>Pseudomonadota</taxon>
        <taxon>Betaproteobacteria</taxon>
        <taxon>Burkholderiales</taxon>
        <taxon>Alcaligenaceae</taxon>
        <taxon>Achromobacter</taxon>
    </lineage>
</organism>
<reference evidence="15 16" key="1">
    <citation type="submission" date="2016-09" db="EMBL/GenBank/DDBJ databases">
        <title>Phylogenomics of Achromobacter.</title>
        <authorList>
            <person name="Jeukens J."/>
            <person name="Freschi L."/>
            <person name="Vincent A.T."/>
            <person name="Emond-Rheault J.-G."/>
            <person name="Kukavica-Ibrulj I."/>
            <person name="Charette S.J."/>
            <person name="Levesque R.C."/>
        </authorList>
    </citation>
    <scope>NUCLEOTIDE SEQUENCE [LARGE SCALE GENOMIC DNA]</scope>
    <source>
        <strain evidence="15 16">AUS488</strain>
    </source>
</reference>
<evidence type="ECO:0000256" key="4">
    <source>
        <dbReference type="ARBA" id="ARBA00022490"/>
    </source>
</evidence>
<comment type="similarity">
    <text evidence="2 11 12">Belongs to the class-I aminoacyl-tRNA synthetase family.</text>
</comment>
<keyword evidence="6 11" id="KW-0547">Nucleotide-binding</keyword>
<dbReference type="SUPFAM" id="SSF55190">
    <property type="entry name" value="Arginyl-tRNA synthetase (ArgRS), N-terminal 'additional' domain"/>
    <property type="match status" value="1"/>
</dbReference>
<keyword evidence="8 11" id="KW-0648">Protein biosynthesis</keyword>
<dbReference type="Gene3D" id="1.10.730.10">
    <property type="entry name" value="Isoleucyl-tRNA Synthetase, Domain 1"/>
    <property type="match status" value="1"/>
</dbReference>
<dbReference type="OrthoDB" id="9803211at2"/>
<dbReference type="InterPro" id="IPR005148">
    <property type="entry name" value="Arg-tRNA-synth_N"/>
</dbReference>
<evidence type="ECO:0000313" key="15">
    <source>
        <dbReference type="EMBL" id="OMG93343.1"/>
    </source>
</evidence>
<keyword evidence="7 11" id="KW-0067">ATP-binding</keyword>
<evidence type="ECO:0000259" key="13">
    <source>
        <dbReference type="SMART" id="SM00836"/>
    </source>
</evidence>
<keyword evidence="5 11" id="KW-0436">Ligase</keyword>
<dbReference type="Gene3D" id="3.30.1360.70">
    <property type="entry name" value="Arginyl tRNA synthetase N-terminal domain"/>
    <property type="match status" value="1"/>
</dbReference>
<evidence type="ECO:0000313" key="16">
    <source>
        <dbReference type="Proteomes" id="UP000187251"/>
    </source>
</evidence>
<name>A0A1R1K1R4_ALCXX</name>
<dbReference type="PRINTS" id="PR01038">
    <property type="entry name" value="TRNASYNTHARG"/>
</dbReference>
<dbReference type="PANTHER" id="PTHR11956">
    <property type="entry name" value="ARGINYL-TRNA SYNTHETASE"/>
    <property type="match status" value="1"/>
</dbReference>
<comment type="catalytic activity">
    <reaction evidence="10 11">
        <text>tRNA(Arg) + L-arginine + ATP = L-arginyl-tRNA(Arg) + AMP + diphosphate</text>
        <dbReference type="Rhea" id="RHEA:20301"/>
        <dbReference type="Rhea" id="RHEA-COMP:9658"/>
        <dbReference type="Rhea" id="RHEA-COMP:9673"/>
        <dbReference type="ChEBI" id="CHEBI:30616"/>
        <dbReference type="ChEBI" id="CHEBI:32682"/>
        <dbReference type="ChEBI" id="CHEBI:33019"/>
        <dbReference type="ChEBI" id="CHEBI:78442"/>
        <dbReference type="ChEBI" id="CHEBI:78513"/>
        <dbReference type="ChEBI" id="CHEBI:456215"/>
        <dbReference type="EC" id="6.1.1.19"/>
    </reaction>
</comment>
<feature type="domain" description="DALR anticodon binding" evidence="13">
    <location>
        <begin position="449"/>
        <end position="566"/>
    </location>
</feature>
<dbReference type="AlphaFoldDB" id="A0A1R1K1R4"/>
<evidence type="ECO:0000256" key="8">
    <source>
        <dbReference type="ARBA" id="ARBA00022917"/>
    </source>
</evidence>
<keyword evidence="9 11" id="KW-0030">Aminoacyl-tRNA synthetase</keyword>
<dbReference type="InterPro" id="IPR014729">
    <property type="entry name" value="Rossmann-like_a/b/a_fold"/>
</dbReference>
<evidence type="ECO:0000259" key="14">
    <source>
        <dbReference type="SMART" id="SM01016"/>
    </source>
</evidence>
<evidence type="ECO:0000256" key="6">
    <source>
        <dbReference type="ARBA" id="ARBA00022741"/>
    </source>
</evidence>
<dbReference type="EMBL" id="MJMN01000001">
    <property type="protein sequence ID" value="OMG93343.1"/>
    <property type="molecule type" value="Genomic_DNA"/>
</dbReference>
<dbReference type="PROSITE" id="PS00178">
    <property type="entry name" value="AA_TRNA_LIGASE_I"/>
    <property type="match status" value="1"/>
</dbReference>
<keyword evidence="4 11" id="KW-0963">Cytoplasm</keyword>
<dbReference type="GO" id="GO:0006420">
    <property type="term" value="P:arginyl-tRNA aminoacylation"/>
    <property type="evidence" value="ECO:0007669"/>
    <property type="project" value="UniProtKB-UniRule"/>
</dbReference>